<protein>
    <submittedName>
        <fullName evidence="4">RNA-binding KH domain-containing protein</fullName>
    </submittedName>
</protein>
<dbReference type="CDD" id="cd22461">
    <property type="entry name" value="KH-I_PEPPER_like_rpt3"/>
    <property type="match status" value="1"/>
</dbReference>
<dbReference type="PROSITE" id="PS50084">
    <property type="entry name" value="KH_TYPE_1"/>
    <property type="match status" value="2"/>
</dbReference>
<evidence type="ECO:0000256" key="1">
    <source>
        <dbReference type="ARBA" id="ARBA00022737"/>
    </source>
</evidence>
<evidence type="ECO:0000256" key="2">
    <source>
        <dbReference type="PROSITE-ProRule" id="PRU00117"/>
    </source>
</evidence>
<dbReference type="AlphaFoldDB" id="A0A5A7QLM3"/>
<feature type="domain" description="K Homology" evidence="3">
    <location>
        <begin position="152"/>
        <end position="227"/>
    </location>
</feature>
<feature type="domain" description="K Homology" evidence="3">
    <location>
        <begin position="329"/>
        <end position="399"/>
    </location>
</feature>
<keyword evidence="2" id="KW-0694">RNA-binding</keyword>
<name>A0A5A7QLM3_STRAF</name>
<dbReference type="SMART" id="SM00322">
    <property type="entry name" value="KH"/>
    <property type="match status" value="2"/>
</dbReference>
<dbReference type="Gene3D" id="3.30.310.210">
    <property type="match status" value="1"/>
</dbReference>
<comment type="caution">
    <text evidence="4">The sequence shown here is derived from an EMBL/GenBank/DDBJ whole genome shotgun (WGS) entry which is preliminary data.</text>
</comment>
<dbReference type="Pfam" id="PF00013">
    <property type="entry name" value="KH_1"/>
    <property type="match status" value="2"/>
</dbReference>
<dbReference type="OrthoDB" id="442947at2759"/>
<reference evidence="5" key="1">
    <citation type="journal article" date="2019" name="Curr. Biol.">
        <title>Genome Sequence of Striga asiatica Provides Insight into the Evolution of Plant Parasitism.</title>
        <authorList>
            <person name="Yoshida S."/>
            <person name="Kim S."/>
            <person name="Wafula E.K."/>
            <person name="Tanskanen J."/>
            <person name="Kim Y.M."/>
            <person name="Honaas L."/>
            <person name="Yang Z."/>
            <person name="Spallek T."/>
            <person name="Conn C.E."/>
            <person name="Ichihashi Y."/>
            <person name="Cheong K."/>
            <person name="Cui S."/>
            <person name="Der J.P."/>
            <person name="Gundlach H."/>
            <person name="Jiao Y."/>
            <person name="Hori C."/>
            <person name="Ishida J.K."/>
            <person name="Kasahara H."/>
            <person name="Kiba T."/>
            <person name="Kim M.S."/>
            <person name="Koo N."/>
            <person name="Laohavisit A."/>
            <person name="Lee Y.H."/>
            <person name="Lumba S."/>
            <person name="McCourt P."/>
            <person name="Mortimer J.C."/>
            <person name="Mutuku J.M."/>
            <person name="Nomura T."/>
            <person name="Sasaki-Sekimoto Y."/>
            <person name="Seto Y."/>
            <person name="Wang Y."/>
            <person name="Wakatake T."/>
            <person name="Sakakibara H."/>
            <person name="Demura T."/>
            <person name="Yamaguchi S."/>
            <person name="Yoneyama K."/>
            <person name="Manabe R.I."/>
            <person name="Nelson D.C."/>
            <person name="Schulman A.H."/>
            <person name="Timko M.P."/>
            <person name="dePamphilis C.W."/>
            <person name="Choi D."/>
            <person name="Shirasu K."/>
        </authorList>
    </citation>
    <scope>NUCLEOTIDE SEQUENCE [LARGE SCALE GENOMIC DNA]</scope>
    <source>
        <strain evidence="5">cv. UVA1</strain>
    </source>
</reference>
<dbReference type="InterPro" id="IPR004087">
    <property type="entry name" value="KH_dom"/>
</dbReference>
<dbReference type="InterPro" id="IPR004088">
    <property type="entry name" value="KH_dom_type_1"/>
</dbReference>
<proteinExistence type="predicted"/>
<dbReference type="Gene3D" id="3.30.1370.10">
    <property type="entry name" value="K Homology domain, type 1"/>
    <property type="match status" value="1"/>
</dbReference>
<dbReference type="PANTHER" id="PTHR10288">
    <property type="entry name" value="KH DOMAIN CONTAINING RNA BINDING PROTEIN"/>
    <property type="match status" value="1"/>
</dbReference>
<sequence length="459" mass="50153">MILELSPTTWDGLVQKTADFKGWWLCLKKKSPSTDDRIQLTSYLLWGIWKARNQWVFEQVQRPAKEVVQFTLNDWIMQMKQLMEVPKNGQVGLESVFSGYWCLHRKLEVMISAKDEPSALLPPAVNGLLRVHARVMEGIENDSSQPAPGLGGKVSTRLLLPAAQAGSLIGKQGTTVKSIQEESNCIVRVLGAEELPVFALHDDRVVEIVGELGSTRKAIELIACHLRKFLVDRSIIPVIEMQMQTPNSHMENVPPPPQHWGPPPPQSFPPNPHTVGGFGANSHFMPPPRQFDNYFPHENQPHEGISAYGRETPVPVHTSSNQTASAVITQITQQMQVPLSYADAVIGTQGANISYIRRVSGATITIQETKGVPSEMTVEIIGTSSQAQTAQQLIQNFMAEAAAAGTAQAQQATSADQMYNNNSYAVHGSVYSSQPPNPSLSGQTGAGAYGSVYGSNYGY</sequence>
<keyword evidence="1" id="KW-0677">Repeat</keyword>
<gene>
    <name evidence="4" type="ORF">STAS_23315</name>
</gene>
<dbReference type="InterPro" id="IPR036612">
    <property type="entry name" value="KH_dom_type_1_sf"/>
</dbReference>
<evidence type="ECO:0000313" key="5">
    <source>
        <dbReference type="Proteomes" id="UP000325081"/>
    </source>
</evidence>
<organism evidence="4 5">
    <name type="scientific">Striga asiatica</name>
    <name type="common">Asiatic witchweed</name>
    <name type="synonym">Buchnera asiatica</name>
    <dbReference type="NCBI Taxonomy" id="4170"/>
    <lineage>
        <taxon>Eukaryota</taxon>
        <taxon>Viridiplantae</taxon>
        <taxon>Streptophyta</taxon>
        <taxon>Embryophyta</taxon>
        <taxon>Tracheophyta</taxon>
        <taxon>Spermatophyta</taxon>
        <taxon>Magnoliopsida</taxon>
        <taxon>eudicotyledons</taxon>
        <taxon>Gunneridae</taxon>
        <taxon>Pentapetalae</taxon>
        <taxon>asterids</taxon>
        <taxon>lamiids</taxon>
        <taxon>Lamiales</taxon>
        <taxon>Orobanchaceae</taxon>
        <taxon>Buchnereae</taxon>
        <taxon>Striga</taxon>
    </lineage>
</organism>
<accession>A0A5A7QLM3</accession>
<evidence type="ECO:0000259" key="3">
    <source>
        <dbReference type="SMART" id="SM00322"/>
    </source>
</evidence>
<dbReference type="GO" id="GO:0003723">
    <property type="term" value="F:RNA binding"/>
    <property type="evidence" value="ECO:0007669"/>
    <property type="project" value="UniProtKB-UniRule"/>
</dbReference>
<dbReference type="CDD" id="cd22460">
    <property type="entry name" value="KH-I_PEPPER_rpt2_like"/>
    <property type="match status" value="1"/>
</dbReference>
<keyword evidence="5" id="KW-1185">Reference proteome</keyword>
<dbReference type="SUPFAM" id="SSF54791">
    <property type="entry name" value="Eukaryotic type KH-domain (KH-domain type I)"/>
    <property type="match status" value="2"/>
</dbReference>
<evidence type="ECO:0000313" key="4">
    <source>
        <dbReference type="EMBL" id="GER46293.1"/>
    </source>
</evidence>
<dbReference type="EMBL" id="BKCP01007515">
    <property type="protein sequence ID" value="GER46293.1"/>
    <property type="molecule type" value="Genomic_DNA"/>
</dbReference>
<dbReference type="Proteomes" id="UP000325081">
    <property type="component" value="Unassembled WGS sequence"/>
</dbReference>